<dbReference type="InterPro" id="IPR008758">
    <property type="entry name" value="Peptidase_S28"/>
</dbReference>
<dbReference type="SUPFAM" id="SSF53474">
    <property type="entry name" value="alpha/beta-Hydrolases"/>
    <property type="match status" value="1"/>
</dbReference>
<dbReference type="InterPro" id="IPR029058">
    <property type="entry name" value="AB_hydrolase_fold"/>
</dbReference>
<dbReference type="PANTHER" id="PTHR11010">
    <property type="entry name" value="PROTEASE S28 PRO-X CARBOXYPEPTIDASE-RELATED"/>
    <property type="match status" value="1"/>
</dbReference>
<evidence type="ECO:0000256" key="3">
    <source>
        <dbReference type="ARBA" id="ARBA00022729"/>
    </source>
</evidence>
<keyword evidence="3" id="KW-0732">Signal</keyword>
<dbReference type="GO" id="GO:0070008">
    <property type="term" value="F:serine-type exopeptidase activity"/>
    <property type="evidence" value="ECO:0007669"/>
    <property type="project" value="InterPro"/>
</dbReference>
<evidence type="ECO:0000256" key="1">
    <source>
        <dbReference type="ARBA" id="ARBA00011079"/>
    </source>
</evidence>
<dbReference type="GO" id="GO:0008239">
    <property type="term" value="F:dipeptidyl-peptidase activity"/>
    <property type="evidence" value="ECO:0007669"/>
    <property type="project" value="TreeGrafter"/>
</dbReference>
<dbReference type="PANTHER" id="PTHR11010:SF117">
    <property type="entry name" value="SERINE PROTEASE 16"/>
    <property type="match status" value="1"/>
</dbReference>
<gene>
    <name evidence="6" type="ORF">SS50377_18822</name>
</gene>
<dbReference type="Gene3D" id="1.20.120.980">
    <property type="entry name" value="Serine carboxypeptidase S28, SKS domain"/>
    <property type="match status" value="1"/>
</dbReference>
<dbReference type="InterPro" id="IPR042269">
    <property type="entry name" value="Ser_carbopepase_S28_SKS"/>
</dbReference>
<evidence type="ECO:0000256" key="4">
    <source>
        <dbReference type="ARBA" id="ARBA00022801"/>
    </source>
</evidence>
<keyword evidence="2" id="KW-0645">Protease</keyword>
<keyword evidence="5" id="KW-0325">Glycoprotein</keyword>
<dbReference type="GO" id="GO:0006508">
    <property type="term" value="P:proteolysis"/>
    <property type="evidence" value="ECO:0007669"/>
    <property type="project" value="UniProtKB-KW"/>
</dbReference>
<dbReference type="Pfam" id="PF05577">
    <property type="entry name" value="Peptidase_S28"/>
    <property type="match status" value="1"/>
</dbReference>
<dbReference type="EMBL" id="KI546168">
    <property type="protein sequence ID" value="EST41736.1"/>
    <property type="molecule type" value="Genomic_DNA"/>
</dbReference>
<name>V6LDJ3_9EUKA</name>
<accession>V6LDJ3</accession>
<evidence type="ECO:0000313" key="6">
    <source>
        <dbReference type="EMBL" id="EST41736.1"/>
    </source>
</evidence>
<comment type="similarity">
    <text evidence="1">Belongs to the peptidase S28 family.</text>
</comment>
<keyword evidence="6" id="KW-0121">Carboxypeptidase</keyword>
<protein>
    <submittedName>
        <fullName evidence="6">Serine carboxypeptidase</fullName>
    </submittedName>
</protein>
<keyword evidence="4" id="KW-0378">Hydrolase</keyword>
<dbReference type="Gene3D" id="3.40.50.1820">
    <property type="entry name" value="alpha/beta hydrolase"/>
    <property type="match status" value="1"/>
</dbReference>
<evidence type="ECO:0000256" key="2">
    <source>
        <dbReference type="ARBA" id="ARBA00022670"/>
    </source>
</evidence>
<proteinExistence type="inferred from homology"/>
<dbReference type="AlphaFoldDB" id="V6LDJ3"/>
<organism evidence="6">
    <name type="scientific">Spironucleus salmonicida</name>
    <dbReference type="NCBI Taxonomy" id="348837"/>
    <lineage>
        <taxon>Eukaryota</taxon>
        <taxon>Metamonada</taxon>
        <taxon>Diplomonadida</taxon>
        <taxon>Hexamitidae</taxon>
        <taxon>Hexamitinae</taxon>
        <taxon>Spironucleus</taxon>
    </lineage>
</organism>
<dbReference type="VEuPathDB" id="GiardiaDB:SS50377_23090"/>
<evidence type="ECO:0000256" key="5">
    <source>
        <dbReference type="ARBA" id="ARBA00023180"/>
    </source>
</evidence>
<dbReference type="GO" id="GO:0004180">
    <property type="term" value="F:carboxypeptidase activity"/>
    <property type="evidence" value="ECO:0007669"/>
    <property type="project" value="UniProtKB-KW"/>
</dbReference>
<sequence length="460" mass="52056">MLILLSRIHKTFYEHGAYESNLSSIFENTFMQKLDHFNHQNDTHFEQRYFINDQHFKKNGPLVIMIGGEGEISKSFVTEPYSSYYFAQQLNGLLISLEHRFYGKSGPEFTNQDIVYLNSQQTIADYSKFIPFIKEKYNITKVVVMGGSYPGSLAAYLRAKLPHLVDAALSSSGPVKAQFNYTQYLIHAQQQLERYTPECTQGLQSAYIQVETLLNGTGKDLAALSTLLGLGAPITTVSTLDKQNILELLTDPVAGIVQYAKAGDIEGFCDGVIAAGTAENVISYLAAQAELTDLYFDQFVASLKGLNNSMRSWMWQTCSEFAYFQSAAYEGSIFSKMINLDYFVQMCHDAYFVDLGISDSVENSYKIIAEVISTTNNQVYGARIIPRDHIYYTNGEVDPWSELSINAHMTFEDGQFRPKETEYELIQGGSHCSDLYMSWGQNQPVRERQLKSLKKWLDIE</sequence>
<reference evidence="6" key="1">
    <citation type="journal article" date="2014" name="PLoS Genet.">
        <title>The Genome of Spironucleus salmonicida Highlights a Fish Pathogen Adapted to Fluctuating Environments.</title>
        <authorList>
            <person name="Xu F."/>
            <person name="Jerlstrom-Hultqvist J."/>
            <person name="Einarsson E."/>
            <person name="Astvaldsson A."/>
            <person name="Svard S.G."/>
            <person name="Andersson J.O."/>
        </authorList>
    </citation>
    <scope>NUCLEOTIDE SEQUENCE</scope>
</reference>